<name>A0ACC3NB58_9PEZI</name>
<dbReference type="Proteomes" id="UP001281147">
    <property type="component" value="Unassembled WGS sequence"/>
</dbReference>
<evidence type="ECO:0000313" key="2">
    <source>
        <dbReference type="Proteomes" id="UP001281147"/>
    </source>
</evidence>
<keyword evidence="2" id="KW-1185">Reference proteome</keyword>
<protein>
    <submittedName>
        <fullName evidence="1">Uncharacterized protein</fullName>
    </submittedName>
</protein>
<organism evidence="1 2">
    <name type="scientific">Vermiconidia calcicola</name>
    <dbReference type="NCBI Taxonomy" id="1690605"/>
    <lineage>
        <taxon>Eukaryota</taxon>
        <taxon>Fungi</taxon>
        <taxon>Dikarya</taxon>
        <taxon>Ascomycota</taxon>
        <taxon>Pezizomycotina</taxon>
        <taxon>Dothideomycetes</taxon>
        <taxon>Dothideomycetidae</taxon>
        <taxon>Mycosphaerellales</taxon>
        <taxon>Extremaceae</taxon>
        <taxon>Vermiconidia</taxon>
    </lineage>
</organism>
<evidence type="ECO:0000313" key="1">
    <source>
        <dbReference type="EMBL" id="KAK3712949.1"/>
    </source>
</evidence>
<gene>
    <name evidence="1" type="ORF">LTR37_008834</name>
</gene>
<accession>A0ACC3NB58</accession>
<reference evidence="1" key="1">
    <citation type="submission" date="2023-07" db="EMBL/GenBank/DDBJ databases">
        <title>Black Yeasts Isolated from many extreme environments.</title>
        <authorList>
            <person name="Coleine C."/>
            <person name="Stajich J.E."/>
            <person name="Selbmann L."/>
        </authorList>
    </citation>
    <scope>NUCLEOTIDE SEQUENCE</scope>
    <source>
        <strain evidence="1">CCFEE 5714</strain>
    </source>
</reference>
<comment type="caution">
    <text evidence="1">The sequence shown here is derived from an EMBL/GenBank/DDBJ whole genome shotgun (WGS) entry which is preliminary data.</text>
</comment>
<dbReference type="EMBL" id="JAUTXU010000066">
    <property type="protein sequence ID" value="KAK3712949.1"/>
    <property type="molecule type" value="Genomic_DNA"/>
</dbReference>
<proteinExistence type="predicted"/>
<sequence>MLQRQIKPSSRRLWWNIKYLFGGSRDLRAERLCWHPDKFSRALEESRAVFQKKAKEVFVVIDAMYKKETGK</sequence>